<dbReference type="Gene3D" id="3.40.630.30">
    <property type="match status" value="1"/>
</dbReference>
<dbReference type="AlphaFoldDB" id="A0A8T0EGY7"/>
<dbReference type="PANTHER" id="PTHR47237">
    <property type="entry name" value="SLL0310 PROTEIN"/>
    <property type="match status" value="1"/>
</dbReference>
<feature type="domain" description="N-acetyltransferase" evidence="1">
    <location>
        <begin position="3"/>
        <end position="135"/>
    </location>
</feature>
<keyword evidence="3" id="KW-1185">Reference proteome</keyword>
<dbReference type="InterPro" id="IPR052729">
    <property type="entry name" value="Acyl/Acetyltrans_Enzymes"/>
</dbReference>
<accession>A0A8T0EGY7</accession>
<organism evidence="2 3">
    <name type="scientific">Argiope bruennichi</name>
    <name type="common">Wasp spider</name>
    <name type="synonym">Aranea bruennichi</name>
    <dbReference type="NCBI Taxonomy" id="94029"/>
    <lineage>
        <taxon>Eukaryota</taxon>
        <taxon>Metazoa</taxon>
        <taxon>Ecdysozoa</taxon>
        <taxon>Arthropoda</taxon>
        <taxon>Chelicerata</taxon>
        <taxon>Arachnida</taxon>
        <taxon>Araneae</taxon>
        <taxon>Araneomorphae</taxon>
        <taxon>Entelegynae</taxon>
        <taxon>Araneoidea</taxon>
        <taxon>Araneidae</taxon>
        <taxon>Argiope</taxon>
    </lineage>
</organism>
<evidence type="ECO:0000259" key="1">
    <source>
        <dbReference type="PROSITE" id="PS51186"/>
    </source>
</evidence>
<dbReference type="GO" id="GO:0016747">
    <property type="term" value="F:acyltransferase activity, transferring groups other than amino-acyl groups"/>
    <property type="evidence" value="ECO:0007669"/>
    <property type="project" value="InterPro"/>
</dbReference>
<dbReference type="InterPro" id="IPR041496">
    <property type="entry name" value="YitH/HolE_GNAT"/>
</dbReference>
<comment type="caution">
    <text evidence="2">The sequence shown here is derived from an EMBL/GenBank/DDBJ whole genome shotgun (WGS) entry which is preliminary data.</text>
</comment>
<reference evidence="2" key="2">
    <citation type="submission" date="2020-06" db="EMBL/GenBank/DDBJ databases">
        <authorList>
            <person name="Sheffer M."/>
        </authorList>
    </citation>
    <scope>NUCLEOTIDE SEQUENCE</scope>
</reference>
<dbReference type="CDD" id="cd04301">
    <property type="entry name" value="NAT_SF"/>
    <property type="match status" value="1"/>
</dbReference>
<reference evidence="2" key="1">
    <citation type="journal article" date="2020" name="bioRxiv">
        <title>Chromosome-level reference genome of the European wasp spider Argiope bruennichi: a resource for studies on range expansion and evolutionary adaptation.</title>
        <authorList>
            <person name="Sheffer M.M."/>
            <person name="Hoppe A."/>
            <person name="Krehenwinkel H."/>
            <person name="Uhl G."/>
            <person name="Kuss A.W."/>
            <person name="Jensen L."/>
            <person name="Jensen C."/>
            <person name="Gillespie R.G."/>
            <person name="Hoff K.J."/>
            <person name="Prost S."/>
        </authorList>
    </citation>
    <scope>NUCLEOTIDE SEQUENCE</scope>
</reference>
<proteinExistence type="predicted"/>
<dbReference type="Pfam" id="PF18014">
    <property type="entry name" value="Acetyltransf_18"/>
    <property type="match status" value="1"/>
</dbReference>
<dbReference type="Proteomes" id="UP000807504">
    <property type="component" value="Unassembled WGS sequence"/>
</dbReference>
<dbReference type="Pfam" id="PF00583">
    <property type="entry name" value="Acetyltransf_1"/>
    <property type="match status" value="1"/>
</dbReference>
<gene>
    <name evidence="2" type="ORF">HNY73_015745</name>
</gene>
<dbReference type="PANTHER" id="PTHR47237:SF1">
    <property type="entry name" value="SLL0310 PROTEIN"/>
    <property type="match status" value="1"/>
</dbReference>
<dbReference type="PROSITE" id="PS51186">
    <property type="entry name" value="GNAT"/>
    <property type="match status" value="1"/>
</dbReference>
<dbReference type="Gene3D" id="3.40.630.90">
    <property type="match status" value="1"/>
</dbReference>
<sequence length="421" mass="47364">METKIRNATLSDLPILLNFARTVGRFICADEIRTWLLVDPEALFVAETHPDGKLIGSCCGTRLTPELGFMGLYVVLEEYRGKGIGFQLWKAAKEHLGNRNIGVHGDPVNFKKYTEKEGFCHVEDYAIVYYECYNDSISTNVVSIPDIKIATYFEGYCIGCSNSIGSVDDSTTHKGSREEENDSKKTCAKLNAMKIVQSLEKSSLAEEQYNSDEISGIEYIDEPHPSSAIIEGASTNSAHEELSNVKNKIKPNIEMRKSLKEIPFNLMNLNVVENTKAEEILSQVVAFDKSVNNRDRSFVVRQTFSWASCRSKVALLEGKVVGYACLRHVVTEHWIISPFYADTEDVAEILLFELLQGFNFSQAPKGITVRFPDKNIACKRLVEKFGFKEKAIRILTGFTKRCVNIDTSKVYSFHSTVFCCE</sequence>
<name>A0A8T0EGY7_ARGBR</name>
<protein>
    <recommendedName>
        <fullName evidence="1">N-acetyltransferase domain-containing protein</fullName>
    </recommendedName>
</protein>
<dbReference type="InterPro" id="IPR016181">
    <property type="entry name" value="Acyl_CoA_acyltransferase"/>
</dbReference>
<dbReference type="EMBL" id="JABXBU010002227">
    <property type="protein sequence ID" value="KAF8773050.1"/>
    <property type="molecule type" value="Genomic_DNA"/>
</dbReference>
<evidence type="ECO:0000313" key="2">
    <source>
        <dbReference type="EMBL" id="KAF8773050.1"/>
    </source>
</evidence>
<dbReference type="SUPFAM" id="SSF55729">
    <property type="entry name" value="Acyl-CoA N-acyltransferases (Nat)"/>
    <property type="match status" value="1"/>
</dbReference>
<evidence type="ECO:0000313" key="3">
    <source>
        <dbReference type="Proteomes" id="UP000807504"/>
    </source>
</evidence>
<dbReference type="InterPro" id="IPR000182">
    <property type="entry name" value="GNAT_dom"/>
</dbReference>